<dbReference type="PROSITE" id="PS51819">
    <property type="entry name" value="VOC"/>
    <property type="match status" value="1"/>
</dbReference>
<dbReference type="Pfam" id="PF00903">
    <property type="entry name" value="Glyoxalase"/>
    <property type="match status" value="1"/>
</dbReference>
<dbReference type="AlphaFoldDB" id="A0A2I2FGP6"/>
<protein>
    <recommendedName>
        <fullName evidence="1">VOC domain-containing protein</fullName>
    </recommendedName>
</protein>
<dbReference type="PANTHER" id="PTHR35006:SF2">
    <property type="entry name" value="GLYOXALASE FAMILY PROTEIN (AFU_ORTHOLOGUE AFUA_5G14830)"/>
    <property type="match status" value="1"/>
</dbReference>
<dbReference type="EMBL" id="KZ559127">
    <property type="protein sequence ID" value="PLB39779.1"/>
    <property type="molecule type" value="Genomic_DNA"/>
</dbReference>
<dbReference type="PANTHER" id="PTHR35006">
    <property type="entry name" value="GLYOXALASE FAMILY PROTEIN (AFU_ORTHOLOGUE AFUA_5G14830)"/>
    <property type="match status" value="1"/>
</dbReference>
<dbReference type="InterPro" id="IPR037523">
    <property type="entry name" value="VOC_core"/>
</dbReference>
<dbReference type="STRING" id="41067.A0A2I2FGP6"/>
<keyword evidence="3" id="KW-1185">Reference proteome</keyword>
<dbReference type="RefSeq" id="XP_024673791.1">
    <property type="nucleotide sequence ID" value="XM_024811863.1"/>
</dbReference>
<dbReference type="SUPFAM" id="SSF54593">
    <property type="entry name" value="Glyoxalase/Bleomycin resistance protein/Dihydroxybiphenyl dioxygenase"/>
    <property type="match status" value="1"/>
</dbReference>
<dbReference type="GeneID" id="36519023"/>
<gene>
    <name evidence="2" type="ORF">BDW47DRAFT_102392</name>
</gene>
<dbReference type="InterPro" id="IPR004360">
    <property type="entry name" value="Glyas_Fos-R_dOase_dom"/>
</dbReference>
<dbReference type="Proteomes" id="UP000234585">
    <property type="component" value="Unassembled WGS sequence"/>
</dbReference>
<dbReference type="InterPro" id="IPR029068">
    <property type="entry name" value="Glyas_Bleomycin-R_OHBP_Dase"/>
</dbReference>
<accession>A0A2I2FGP6</accession>
<evidence type="ECO:0000313" key="3">
    <source>
        <dbReference type="Proteomes" id="UP000234585"/>
    </source>
</evidence>
<name>A0A2I2FGP6_ASPCN</name>
<dbReference type="OrthoDB" id="10249419at2759"/>
<evidence type="ECO:0000259" key="1">
    <source>
        <dbReference type="PROSITE" id="PS51819"/>
    </source>
</evidence>
<evidence type="ECO:0000313" key="2">
    <source>
        <dbReference type="EMBL" id="PLB39779.1"/>
    </source>
</evidence>
<feature type="domain" description="VOC" evidence="1">
    <location>
        <begin position="5"/>
        <end position="123"/>
    </location>
</feature>
<sequence>MPCSNIDHVEIYVPEDQFEHVIDWYKAALMPLKYREVKRSATLAGLGIAEPNFWIRKRDVKSPGMHVAFMAPDHETVWAFYDAALAVGGVSNGAPGLRPENNETYFAAYVLDPMGNNIEVVDQSSHEEEYR</sequence>
<reference evidence="2 3" key="1">
    <citation type="submission" date="2017-12" db="EMBL/GenBank/DDBJ databases">
        <authorList>
            <consortium name="DOE Joint Genome Institute"/>
            <person name="Haridas S."/>
            <person name="Kjaerbolling I."/>
            <person name="Vesth T.C."/>
            <person name="Frisvad J.C."/>
            <person name="Nybo J.L."/>
            <person name="Theobald S."/>
            <person name="Kuo A."/>
            <person name="Bowyer P."/>
            <person name="Matsuda Y."/>
            <person name="Mondo S."/>
            <person name="Lyhne E.K."/>
            <person name="Kogle M.E."/>
            <person name="Clum A."/>
            <person name="Lipzen A."/>
            <person name="Salamov A."/>
            <person name="Ngan C.Y."/>
            <person name="Daum C."/>
            <person name="Chiniquy J."/>
            <person name="Barry K."/>
            <person name="LaButti K."/>
            <person name="Simmons B.A."/>
            <person name="Magnuson J.K."/>
            <person name="Mortensen U.H."/>
            <person name="Larsen T.O."/>
            <person name="Grigoriev I.V."/>
            <person name="Baker S.E."/>
            <person name="Andersen M.R."/>
            <person name="Nordberg H.P."/>
            <person name="Cantor M.N."/>
            <person name="Hua S.X."/>
        </authorList>
    </citation>
    <scope>NUCLEOTIDE SEQUENCE [LARGE SCALE GENOMIC DNA]</scope>
    <source>
        <strain evidence="2 3">CBS 102.13</strain>
    </source>
</reference>
<proteinExistence type="predicted"/>
<organism evidence="2 3">
    <name type="scientific">Aspergillus candidus</name>
    <dbReference type="NCBI Taxonomy" id="41067"/>
    <lineage>
        <taxon>Eukaryota</taxon>
        <taxon>Fungi</taxon>
        <taxon>Dikarya</taxon>
        <taxon>Ascomycota</taxon>
        <taxon>Pezizomycotina</taxon>
        <taxon>Eurotiomycetes</taxon>
        <taxon>Eurotiomycetidae</taxon>
        <taxon>Eurotiales</taxon>
        <taxon>Aspergillaceae</taxon>
        <taxon>Aspergillus</taxon>
        <taxon>Aspergillus subgen. Circumdati</taxon>
    </lineage>
</organism>
<dbReference type="CDD" id="cd07262">
    <property type="entry name" value="VOC_like"/>
    <property type="match status" value="1"/>
</dbReference>
<dbReference type="Gene3D" id="3.10.180.10">
    <property type="entry name" value="2,3-Dihydroxybiphenyl 1,2-Dioxygenase, domain 1"/>
    <property type="match status" value="1"/>
</dbReference>